<accession>Q0W863</accession>
<name>Q0W863_METAR</name>
<keyword evidence="2" id="KW-1185">Reference proteome</keyword>
<sequence length="225" mass="25383">MIIVFSLPVNSMCMAGAVEVEKIIQEMGEPYSSILGIDLKRGDPEWLKWFLAAFLYAKPIQEDSAAETYRTLVASGLTSAAAIASIDRDLLVRLLDEGGYVRYDESTADRLIAIFSTLQQQYDGKFSRLYAAATDSRDLEERIKALGKGIGPVTVSVFLRDMQAVWPRADPEPTPREKETAKALGIGDIRQYARDHRIDRVRLETALHRYSRKLRRGRCISKKKK</sequence>
<organism evidence="1 2">
    <name type="scientific">Methanocella arvoryzae (strain DSM 22066 / NBRC 105507 / MRE50)</name>
    <dbReference type="NCBI Taxonomy" id="351160"/>
    <lineage>
        <taxon>Archaea</taxon>
        <taxon>Methanobacteriati</taxon>
        <taxon>Methanobacteriota</taxon>
        <taxon>Stenosarchaea group</taxon>
        <taxon>Methanomicrobia</taxon>
        <taxon>Methanocellales</taxon>
        <taxon>Methanocellaceae</taxon>
        <taxon>Methanocella</taxon>
    </lineage>
</organism>
<evidence type="ECO:0000313" key="2">
    <source>
        <dbReference type="Proteomes" id="UP000000663"/>
    </source>
</evidence>
<dbReference type="PATRIC" id="fig|351160.9.peg.2813"/>
<reference evidence="1 2" key="1">
    <citation type="journal article" date="2006" name="Science">
        <title>Genome of rice cluster I archaea -- the key methane producers in the rice rhizosphere.</title>
        <authorList>
            <person name="Erkel C."/>
            <person name="Kube M."/>
            <person name="Reinhardt R."/>
            <person name="Liesack W."/>
        </authorList>
    </citation>
    <scope>NUCLEOTIDE SEQUENCE [LARGE SCALE GENOMIC DNA]</scope>
    <source>
        <strain evidence="2">DSM 22066 / NBRC 105507 / MRE50</strain>
    </source>
</reference>
<dbReference type="eggNOG" id="arCOG00459">
    <property type="taxonomic scope" value="Archaea"/>
</dbReference>
<dbReference type="Proteomes" id="UP000000663">
    <property type="component" value="Chromosome"/>
</dbReference>
<proteinExistence type="predicted"/>
<gene>
    <name evidence="1" type="ORF">LRC482</name>
</gene>
<evidence type="ECO:0000313" key="1">
    <source>
        <dbReference type="EMBL" id="CAJ35430.1"/>
    </source>
</evidence>
<dbReference type="EMBL" id="AM114193">
    <property type="protein sequence ID" value="CAJ35430.1"/>
    <property type="molecule type" value="Genomic_DNA"/>
</dbReference>
<dbReference type="KEGG" id="rci:LRC482"/>
<dbReference type="AlphaFoldDB" id="Q0W863"/>
<protein>
    <submittedName>
        <fullName evidence="1">Uncharacterized protein</fullName>
    </submittedName>
</protein>
<dbReference type="STRING" id="351160.LRC482"/>